<dbReference type="Pfam" id="PF00005">
    <property type="entry name" value="ABC_tran"/>
    <property type="match status" value="1"/>
</dbReference>
<dbReference type="VEuPathDB" id="TrichDB:TVAG_222600"/>
<feature type="transmembrane region" description="Helical" evidence="3">
    <location>
        <begin position="144"/>
        <end position="166"/>
    </location>
</feature>
<feature type="domain" description="ABC transporter" evidence="4">
    <location>
        <begin position="333"/>
        <end position="477"/>
    </location>
</feature>
<dbReference type="Proteomes" id="UP000001542">
    <property type="component" value="Unassembled WGS sequence"/>
</dbReference>
<dbReference type="STRING" id="5722.A2FXZ5"/>
<dbReference type="PANTHER" id="PTHR19229">
    <property type="entry name" value="ATP-BINDING CASSETTE TRANSPORTER SUBFAMILY A ABCA"/>
    <property type="match status" value="1"/>
</dbReference>
<feature type="transmembrane region" description="Helical" evidence="3">
    <location>
        <begin position="178"/>
        <end position="198"/>
    </location>
</feature>
<feature type="transmembrane region" description="Helical" evidence="3">
    <location>
        <begin position="204"/>
        <end position="228"/>
    </location>
</feature>
<evidence type="ECO:0000313" key="5">
    <source>
        <dbReference type="EMBL" id="EAX90218.1"/>
    </source>
</evidence>
<dbReference type="GO" id="GO:0140359">
    <property type="term" value="F:ABC-type transporter activity"/>
    <property type="evidence" value="ECO:0007669"/>
    <property type="project" value="InterPro"/>
</dbReference>
<gene>
    <name evidence="5" type="ORF">TVAG_415980</name>
</gene>
<dbReference type="InterPro" id="IPR026082">
    <property type="entry name" value="ABCA"/>
</dbReference>
<reference evidence="5" key="2">
    <citation type="journal article" date="2007" name="Science">
        <title>Draft genome sequence of the sexually transmitted pathogen Trichomonas vaginalis.</title>
        <authorList>
            <person name="Carlton J.M."/>
            <person name="Hirt R.P."/>
            <person name="Silva J.C."/>
            <person name="Delcher A.L."/>
            <person name="Schatz M."/>
            <person name="Zhao Q."/>
            <person name="Wortman J.R."/>
            <person name="Bidwell S.L."/>
            <person name="Alsmark U.C.M."/>
            <person name="Besteiro S."/>
            <person name="Sicheritz-Ponten T."/>
            <person name="Noel C.J."/>
            <person name="Dacks J.B."/>
            <person name="Foster P.G."/>
            <person name="Simillion C."/>
            <person name="Van de Peer Y."/>
            <person name="Miranda-Saavedra D."/>
            <person name="Barton G.J."/>
            <person name="Westrop G.D."/>
            <person name="Mueller S."/>
            <person name="Dessi D."/>
            <person name="Fiori P.L."/>
            <person name="Ren Q."/>
            <person name="Paulsen I."/>
            <person name="Zhang H."/>
            <person name="Bastida-Corcuera F.D."/>
            <person name="Simoes-Barbosa A."/>
            <person name="Brown M.T."/>
            <person name="Hayes R.D."/>
            <person name="Mukherjee M."/>
            <person name="Okumura C.Y."/>
            <person name="Schneider R."/>
            <person name="Smith A.J."/>
            <person name="Vanacova S."/>
            <person name="Villalvazo M."/>
            <person name="Haas B.J."/>
            <person name="Pertea M."/>
            <person name="Feldblyum T.V."/>
            <person name="Utterback T.R."/>
            <person name="Shu C.L."/>
            <person name="Osoegawa K."/>
            <person name="de Jong P.J."/>
            <person name="Hrdy I."/>
            <person name="Horvathova L."/>
            <person name="Zubacova Z."/>
            <person name="Dolezal P."/>
            <person name="Malik S.B."/>
            <person name="Logsdon J.M. Jr."/>
            <person name="Henze K."/>
            <person name="Gupta A."/>
            <person name="Wang C.C."/>
            <person name="Dunne R.L."/>
            <person name="Upcroft J.A."/>
            <person name="Upcroft P."/>
            <person name="White O."/>
            <person name="Salzberg S.L."/>
            <person name="Tang P."/>
            <person name="Chiu C.-H."/>
            <person name="Lee Y.-S."/>
            <person name="Embley T.M."/>
            <person name="Coombs G.H."/>
            <person name="Mottram J.C."/>
            <person name="Tachezy J."/>
            <person name="Fraser-Liggett C.M."/>
            <person name="Johnson P.J."/>
        </authorList>
    </citation>
    <scope>NUCLEOTIDE SEQUENCE [LARGE SCALE GENOMIC DNA]</scope>
    <source>
        <strain evidence="5">G3</strain>
    </source>
</reference>
<dbReference type="KEGG" id="tva:4747901"/>
<evidence type="ECO:0000256" key="1">
    <source>
        <dbReference type="ARBA" id="ARBA00022448"/>
    </source>
</evidence>
<dbReference type="EMBL" id="DS114126">
    <property type="protein sequence ID" value="EAX90218.1"/>
    <property type="molecule type" value="Genomic_DNA"/>
</dbReference>
<feature type="transmembrane region" description="Helical" evidence="3">
    <location>
        <begin position="249"/>
        <end position="274"/>
    </location>
</feature>
<name>A2FXZ5_TRIV3</name>
<proteinExistence type="predicted"/>
<evidence type="ECO:0000313" key="6">
    <source>
        <dbReference type="Proteomes" id="UP000001542"/>
    </source>
</evidence>
<dbReference type="eggNOG" id="KOG0059">
    <property type="taxonomic scope" value="Eukaryota"/>
</dbReference>
<dbReference type="GO" id="GO:0005319">
    <property type="term" value="F:lipid transporter activity"/>
    <property type="evidence" value="ECO:0000318"/>
    <property type="project" value="GO_Central"/>
</dbReference>
<dbReference type="GO" id="GO:0005524">
    <property type="term" value="F:ATP binding"/>
    <property type="evidence" value="ECO:0007669"/>
    <property type="project" value="InterPro"/>
</dbReference>
<dbReference type="GO" id="GO:0016887">
    <property type="term" value="F:ATP hydrolysis activity"/>
    <property type="evidence" value="ECO:0007669"/>
    <property type="project" value="InterPro"/>
</dbReference>
<dbReference type="GO" id="GO:0016020">
    <property type="term" value="C:membrane"/>
    <property type="evidence" value="ECO:0007669"/>
    <property type="project" value="InterPro"/>
</dbReference>
<dbReference type="AlphaFoldDB" id="A2FXZ5"/>
<evidence type="ECO:0000259" key="4">
    <source>
        <dbReference type="Pfam" id="PF00005"/>
    </source>
</evidence>
<evidence type="ECO:0000256" key="2">
    <source>
        <dbReference type="ARBA" id="ARBA00022737"/>
    </source>
</evidence>
<accession>A2FXZ5</accession>
<dbReference type="OrthoDB" id="411892at2759"/>
<dbReference type="InterPro" id="IPR027417">
    <property type="entry name" value="P-loop_NTPase"/>
</dbReference>
<dbReference type="VEuPathDB" id="TrichDB:TVAGG3_1031830"/>
<reference evidence="5" key="1">
    <citation type="submission" date="2006-10" db="EMBL/GenBank/DDBJ databases">
        <authorList>
            <person name="Amadeo P."/>
            <person name="Zhao Q."/>
            <person name="Wortman J."/>
            <person name="Fraser-Liggett C."/>
            <person name="Carlton J."/>
        </authorList>
    </citation>
    <scope>NUCLEOTIDE SEQUENCE</scope>
    <source>
        <strain evidence="5">G3</strain>
    </source>
</reference>
<keyword evidence="3" id="KW-1133">Transmembrane helix</keyword>
<feature type="transmembrane region" description="Helical" evidence="3">
    <location>
        <begin position="67"/>
        <end position="92"/>
    </location>
</feature>
<keyword evidence="6" id="KW-1185">Reference proteome</keyword>
<keyword evidence="2" id="KW-0677">Repeat</keyword>
<keyword evidence="3" id="KW-0472">Membrane</keyword>
<dbReference type="GO" id="GO:0042626">
    <property type="term" value="F:ATPase-coupled transmembrane transporter activity"/>
    <property type="evidence" value="ECO:0000318"/>
    <property type="project" value="GO_Central"/>
</dbReference>
<evidence type="ECO:0000256" key="3">
    <source>
        <dbReference type="SAM" id="Phobius"/>
    </source>
</evidence>
<dbReference type="InParanoid" id="A2FXZ5"/>
<dbReference type="FunCoup" id="A2FXZ5">
    <property type="interactions" value="103"/>
</dbReference>
<dbReference type="PANTHER" id="PTHR19229:SF36">
    <property type="entry name" value="ATP-BINDING CASSETTE SUB-FAMILY A MEMBER 2"/>
    <property type="match status" value="1"/>
</dbReference>
<dbReference type="SUPFAM" id="SSF52540">
    <property type="entry name" value="P-loop containing nucleoside triphosphate hydrolases"/>
    <property type="match status" value="1"/>
</dbReference>
<keyword evidence="3" id="KW-0812">Transmembrane</keyword>
<dbReference type="GO" id="GO:0006869">
    <property type="term" value="P:lipid transport"/>
    <property type="evidence" value="ECO:0000318"/>
    <property type="project" value="GO_Central"/>
</dbReference>
<feature type="transmembrane region" description="Helical" evidence="3">
    <location>
        <begin position="113"/>
        <end position="138"/>
    </location>
</feature>
<keyword evidence="1" id="KW-0813">Transport</keyword>
<dbReference type="Gene3D" id="3.40.50.300">
    <property type="entry name" value="P-loop containing nucleotide triphosphate hydrolases"/>
    <property type="match status" value="1"/>
</dbReference>
<sequence length="477" mass="54300">MSIKVDKKEKYFYNITANLNITKYAWFYGTSFDEFTDTFVKEIARMISNVTTNYYARGMSSFERTDFIYVFIEWLVAAGITVSFIISIFEMAEARETKQLLLLKISGAYETTIFFANLTIDSISIALNVFLVTIILYLDSAKGSNFFLILLFVIPLVLYYYVFFLNAIPFAIIKKYKIYFTAIFLILSVIPNINFTMADDTTNILHYASIMMFLPQWISTMFIDNIMISKVFNYPFTIKNMEILLRWKNSWVILGITCGFICVYLLLFFLLNILMPRNCGSAPIGFSNIFSLTAWKQLFSFRRKRLVEKEGQNFIEVIGLDKTYKGSTPVHALRNVSLSIDKGDVTVLIGPNGSGKSTLLNAMTGSISSDKGDLKIFGEKCVSGFSSLQQHLGICYQENILFERLNVYKHLEFFATIRGVENTKLKEVIDHSLSNFRLEGLENMKAATLSGGQKRKLCTAIAFIGNPKLVILDEPTA</sequence>
<dbReference type="InterPro" id="IPR003439">
    <property type="entry name" value="ABC_transporter-like_ATP-bd"/>
</dbReference>
<organism evidence="5 6">
    <name type="scientific">Trichomonas vaginalis (strain ATCC PRA-98 / G3)</name>
    <dbReference type="NCBI Taxonomy" id="412133"/>
    <lineage>
        <taxon>Eukaryota</taxon>
        <taxon>Metamonada</taxon>
        <taxon>Parabasalia</taxon>
        <taxon>Trichomonadida</taxon>
        <taxon>Trichomonadidae</taxon>
        <taxon>Trichomonas</taxon>
    </lineage>
</organism>
<protein>
    <submittedName>
        <fullName evidence="5">ABC transporter family protein</fullName>
    </submittedName>
</protein>